<evidence type="ECO:0000256" key="3">
    <source>
        <dbReference type="ARBA" id="ARBA00022448"/>
    </source>
</evidence>
<proteinExistence type="inferred from homology"/>
<feature type="transmembrane region" description="Helical" evidence="9">
    <location>
        <begin position="44"/>
        <end position="67"/>
    </location>
</feature>
<evidence type="ECO:0000256" key="7">
    <source>
        <dbReference type="ARBA" id="ARBA00022989"/>
    </source>
</evidence>
<dbReference type="Gene3D" id="1.20.1250.20">
    <property type="entry name" value="MFS general substrate transporter like domains"/>
    <property type="match status" value="2"/>
</dbReference>
<name>A0ABX8UAT3_9ACTN</name>
<dbReference type="Pfam" id="PF07690">
    <property type="entry name" value="MFS_1"/>
    <property type="match status" value="1"/>
</dbReference>
<gene>
    <name evidence="11" type="primary">setA</name>
    <name evidence="11" type="ORF">Nocox_31390</name>
</gene>
<evidence type="ECO:0000256" key="1">
    <source>
        <dbReference type="ARBA" id="ARBA00004651"/>
    </source>
</evidence>
<feature type="transmembrane region" description="Helical" evidence="9">
    <location>
        <begin position="334"/>
        <end position="356"/>
    </location>
</feature>
<comment type="similarity">
    <text evidence="2">Belongs to the major facilitator superfamily. Set transporter family.</text>
</comment>
<keyword evidence="5" id="KW-0762">Sugar transport</keyword>
<keyword evidence="8 9" id="KW-0472">Membrane</keyword>
<feature type="transmembrane region" description="Helical" evidence="9">
    <location>
        <begin position="211"/>
        <end position="236"/>
    </location>
</feature>
<feature type="transmembrane region" description="Helical" evidence="9">
    <location>
        <begin position="362"/>
        <end position="383"/>
    </location>
</feature>
<dbReference type="PANTHER" id="PTHR23535">
    <property type="entry name" value="SUGAR EFFLUX TRANSPORTER A-RELATED"/>
    <property type="match status" value="1"/>
</dbReference>
<evidence type="ECO:0000313" key="12">
    <source>
        <dbReference type="Proteomes" id="UP000824681"/>
    </source>
</evidence>
<feature type="transmembrane region" description="Helical" evidence="9">
    <location>
        <begin position="302"/>
        <end position="322"/>
    </location>
</feature>
<evidence type="ECO:0000256" key="5">
    <source>
        <dbReference type="ARBA" id="ARBA00022597"/>
    </source>
</evidence>
<dbReference type="Proteomes" id="UP000824681">
    <property type="component" value="Chromosome"/>
</dbReference>
<dbReference type="EMBL" id="CP068985">
    <property type="protein sequence ID" value="QYC43859.1"/>
    <property type="molecule type" value="Genomic_DNA"/>
</dbReference>
<sequence length="421" mass="42931">MRSTSASTPRRRLITLLTAVLLLGVTEAMIGPYLVLFGAERLRLSALEIGVFVSMTSLSGMAVSILLGRLYDRRPGRRPAMLAASLAGTGYLLLLTGPPYPLLLLVAVLFIGPGAAAFPQLFALARSHADETTSGSGARTPVLRSAWSLAWAVGPLAGGALLGGGGYTAVLAATAAGYCLMVVAVLGLGGSRAPVPESAGADGGPAVSVRAAALPVAAFTLFHTAMFSGAVVLPLYVTQGLHGSAGTVGWMFSVCAAAEIPAALALLLPGRWSRRRAVLLGMALMTAYLALLATFTSTVALVLVHLARGVAIAFVGALGISHMQDLFPRAPGRATTLFANTAAAGALVSGIAAGGVSQALGYHAALVCCAVVSAVAWLLFLLAGRQAPVGEQPAKVQEPVAMPLIPAMRRRAAARSRRRPG</sequence>
<feature type="transmembrane region" description="Helical" evidence="9">
    <location>
        <begin position="102"/>
        <end position="125"/>
    </location>
</feature>
<feature type="transmembrane region" description="Helical" evidence="9">
    <location>
        <begin position="277"/>
        <end position="296"/>
    </location>
</feature>
<evidence type="ECO:0000256" key="9">
    <source>
        <dbReference type="SAM" id="Phobius"/>
    </source>
</evidence>
<comment type="subcellular location">
    <subcellularLocation>
        <location evidence="1">Cell membrane</location>
        <topology evidence="1">Multi-pass membrane protein</topology>
    </subcellularLocation>
</comment>
<accession>A0ABX8UAT3</accession>
<organism evidence="11 12">
    <name type="scientific">Nonomuraea coxensis DSM 45129</name>
    <dbReference type="NCBI Taxonomy" id="1122611"/>
    <lineage>
        <taxon>Bacteria</taxon>
        <taxon>Bacillati</taxon>
        <taxon>Actinomycetota</taxon>
        <taxon>Actinomycetes</taxon>
        <taxon>Streptosporangiales</taxon>
        <taxon>Streptosporangiaceae</taxon>
        <taxon>Nonomuraea</taxon>
    </lineage>
</organism>
<feature type="transmembrane region" description="Helical" evidence="9">
    <location>
        <begin position="248"/>
        <end position="268"/>
    </location>
</feature>
<keyword evidence="4" id="KW-1003">Cell membrane</keyword>
<dbReference type="InterPro" id="IPR020846">
    <property type="entry name" value="MFS_dom"/>
</dbReference>
<evidence type="ECO:0000256" key="6">
    <source>
        <dbReference type="ARBA" id="ARBA00022692"/>
    </source>
</evidence>
<evidence type="ECO:0000313" key="11">
    <source>
        <dbReference type="EMBL" id="QYC43859.1"/>
    </source>
</evidence>
<evidence type="ECO:0000256" key="4">
    <source>
        <dbReference type="ARBA" id="ARBA00022475"/>
    </source>
</evidence>
<evidence type="ECO:0000259" key="10">
    <source>
        <dbReference type="PROSITE" id="PS50850"/>
    </source>
</evidence>
<keyword evidence="3" id="KW-0813">Transport</keyword>
<reference evidence="11 12" key="1">
    <citation type="journal article" date="2021" name="ACS Chem. Biol.">
        <title>Genomic-Led Discovery of a Novel Glycopeptide Antibiotic by Nonomuraea coxensis DSM 45129.</title>
        <authorList>
            <person name="Yushchuk O."/>
            <person name="Vior N.M."/>
            <person name="Andreo-Vidal A."/>
            <person name="Berini F."/>
            <person name="Ruckert C."/>
            <person name="Busche T."/>
            <person name="Binda E."/>
            <person name="Kalinowski J."/>
            <person name="Truman A.W."/>
            <person name="Marinelli F."/>
        </authorList>
    </citation>
    <scope>NUCLEOTIDE SEQUENCE [LARGE SCALE GENOMIC DNA]</scope>
    <source>
        <strain evidence="11 12">DSM 45129</strain>
    </source>
</reference>
<dbReference type="InterPro" id="IPR011701">
    <property type="entry name" value="MFS"/>
</dbReference>
<keyword evidence="12" id="KW-1185">Reference proteome</keyword>
<keyword evidence="7 9" id="KW-1133">Transmembrane helix</keyword>
<dbReference type="RefSeq" id="WP_020544580.1">
    <property type="nucleotide sequence ID" value="NZ_CP068985.1"/>
</dbReference>
<evidence type="ECO:0000256" key="8">
    <source>
        <dbReference type="ARBA" id="ARBA00023136"/>
    </source>
</evidence>
<dbReference type="SUPFAM" id="SSF103473">
    <property type="entry name" value="MFS general substrate transporter"/>
    <property type="match status" value="1"/>
</dbReference>
<evidence type="ECO:0000256" key="2">
    <source>
        <dbReference type="ARBA" id="ARBA00006523"/>
    </source>
</evidence>
<dbReference type="InterPro" id="IPR036259">
    <property type="entry name" value="MFS_trans_sf"/>
</dbReference>
<protein>
    <submittedName>
        <fullName evidence="11">Sugar efflux transporter A</fullName>
    </submittedName>
</protein>
<dbReference type="PANTHER" id="PTHR23535:SF2">
    <property type="entry name" value="SUGAR EFFLUX TRANSPORTER A-RELATED"/>
    <property type="match status" value="1"/>
</dbReference>
<keyword evidence="6 9" id="KW-0812">Transmembrane</keyword>
<feature type="transmembrane region" description="Helical" evidence="9">
    <location>
        <begin position="79"/>
        <end position="96"/>
    </location>
</feature>
<feature type="transmembrane region" description="Helical" evidence="9">
    <location>
        <begin position="146"/>
        <end position="163"/>
    </location>
</feature>
<dbReference type="PROSITE" id="PS50850">
    <property type="entry name" value="MFS"/>
    <property type="match status" value="1"/>
</dbReference>
<feature type="transmembrane region" description="Helical" evidence="9">
    <location>
        <begin position="169"/>
        <end position="190"/>
    </location>
</feature>
<feature type="domain" description="Major facilitator superfamily (MFS) profile" evidence="10">
    <location>
        <begin position="12"/>
        <end position="388"/>
    </location>
</feature>